<evidence type="ECO:0000256" key="1">
    <source>
        <dbReference type="ARBA" id="ARBA00022630"/>
    </source>
</evidence>
<dbReference type="PANTHER" id="PTHR43656">
    <property type="entry name" value="BINDING OXIDOREDUCTASE, PUTATIVE (AFU_ORTHOLOGUE AFUA_2G08260)-RELATED"/>
    <property type="match status" value="1"/>
</dbReference>
<dbReference type="Proteomes" id="UP001596258">
    <property type="component" value="Unassembled WGS sequence"/>
</dbReference>
<dbReference type="InterPro" id="IPR051799">
    <property type="entry name" value="NADH_flavin_oxidoreductase"/>
</dbReference>
<accession>A0ABW1UDR9</accession>
<keyword evidence="1" id="KW-0285">Flavoprotein</keyword>
<keyword evidence="5" id="KW-1185">Reference proteome</keyword>
<keyword evidence="2" id="KW-0560">Oxidoreductase</keyword>
<dbReference type="Pfam" id="PF00724">
    <property type="entry name" value="Oxidored_FMN"/>
    <property type="match status" value="1"/>
</dbReference>
<proteinExistence type="predicted"/>
<dbReference type="SUPFAM" id="SSF51395">
    <property type="entry name" value="FMN-linked oxidoreductases"/>
    <property type="match status" value="1"/>
</dbReference>
<dbReference type="InterPro" id="IPR001155">
    <property type="entry name" value="OxRdtase_FMN_N"/>
</dbReference>
<evidence type="ECO:0000256" key="2">
    <source>
        <dbReference type="ARBA" id="ARBA00023002"/>
    </source>
</evidence>
<protein>
    <submittedName>
        <fullName evidence="4">NADH:flavin oxidoreductase</fullName>
    </submittedName>
</protein>
<feature type="domain" description="NADH:flavin oxidoreductase/NADH oxidase N-terminal" evidence="3">
    <location>
        <begin position="9"/>
        <end position="330"/>
    </location>
</feature>
<evidence type="ECO:0000313" key="4">
    <source>
        <dbReference type="EMBL" id="MFC6290747.1"/>
    </source>
</evidence>
<gene>
    <name evidence="4" type="ORF">ACFP1M_11240</name>
</gene>
<dbReference type="Gene3D" id="3.20.20.70">
    <property type="entry name" value="Aldolase class I"/>
    <property type="match status" value="1"/>
</dbReference>
<reference evidence="5" key="1">
    <citation type="journal article" date="2019" name="Int. J. Syst. Evol. Microbiol.">
        <title>The Global Catalogue of Microorganisms (GCM) 10K type strain sequencing project: providing services to taxonomists for standard genome sequencing and annotation.</title>
        <authorList>
            <consortium name="The Broad Institute Genomics Platform"/>
            <consortium name="The Broad Institute Genome Sequencing Center for Infectious Disease"/>
            <person name="Wu L."/>
            <person name="Ma J."/>
        </authorList>
    </citation>
    <scope>NUCLEOTIDE SEQUENCE [LARGE SCALE GENOMIC DNA]</scope>
    <source>
        <strain evidence="5">CCM 8893</strain>
    </source>
</reference>
<evidence type="ECO:0000259" key="3">
    <source>
        <dbReference type="Pfam" id="PF00724"/>
    </source>
</evidence>
<sequence>MGEFQYERPYTFANGLRLRNGFCLAPLDLRTSLFDGAVSQNDCTFYQQHTGQVGLSIVGSLYVAPAGSTVTGSMSIADDQQIAGLKQLAAAIHQQGSRAVVQLVHAGRMTNHFATNGAPVVGPSAIRGTHGQVDQPQALTTAQIDTIVADFGAATQRAIAAGFDGVEIHGANSFLLQQFMSPLSNQRQDDYGGSLVNRMYFPMRVAQRVLTVATRAQRPFVVGYRISPEEIEAGGLSLADNLVLIRALSHLPLSYLSLSLRDYAQPAVTLATQRPVAELVKRFAPQLPLMIAGGIRTHADVARVADLGADLAAVGQQMIVDPAWPKKFRQPETLKGKADWTATTLGIPESIYRYL</sequence>
<organism evidence="4 5">
    <name type="scientific">Levilactobacillus angrenensis</name>
    <dbReference type="NCBI Taxonomy" id="2486020"/>
    <lineage>
        <taxon>Bacteria</taxon>
        <taxon>Bacillati</taxon>
        <taxon>Bacillota</taxon>
        <taxon>Bacilli</taxon>
        <taxon>Lactobacillales</taxon>
        <taxon>Lactobacillaceae</taxon>
        <taxon>Levilactobacillus</taxon>
    </lineage>
</organism>
<name>A0ABW1UDR9_9LACO</name>
<comment type="caution">
    <text evidence="4">The sequence shown here is derived from an EMBL/GenBank/DDBJ whole genome shotgun (WGS) entry which is preliminary data.</text>
</comment>
<dbReference type="InterPro" id="IPR013785">
    <property type="entry name" value="Aldolase_TIM"/>
</dbReference>
<dbReference type="RefSeq" id="WP_125575080.1">
    <property type="nucleotide sequence ID" value="NZ_JBHSSO010000070.1"/>
</dbReference>
<dbReference type="EMBL" id="JBHSSO010000070">
    <property type="protein sequence ID" value="MFC6290747.1"/>
    <property type="molecule type" value="Genomic_DNA"/>
</dbReference>
<dbReference type="PANTHER" id="PTHR43656:SF2">
    <property type="entry name" value="BINDING OXIDOREDUCTASE, PUTATIVE (AFU_ORTHOLOGUE AFUA_2G08260)-RELATED"/>
    <property type="match status" value="1"/>
</dbReference>
<evidence type="ECO:0000313" key="5">
    <source>
        <dbReference type="Proteomes" id="UP001596258"/>
    </source>
</evidence>